<feature type="transmembrane region" description="Helical" evidence="8">
    <location>
        <begin position="430"/>
        <end position="450"/>
    </location>
</feature>
<feature type="compositionally biased region" description="Low complexity" evidence="7">
    <location>
        <begin position="483"/>
        <end position="498"/>
    </location>
</feature>
<dbReference type="GO" id="GO:0015297">
    <property type="term" value="F:antiporter activity"/>
    <property type="evidence" value="ECO:0007669"/>
    <property type="project" value="InterPro"/>
</dbReference>
<feature type="transmembrane region" description="Helical" evidence="8">
    <location>
        <begin position="205"/>
        <end position="227"/>
    </location>
</feature>
<evidence type="ECO:0000256" key="8">
    <source>
        <dbReference type="SAM" id="Phobius"/>
    </source>
</evidence>
<keyword evidence="10" id="KW-1185">Reference proteome</keyword>
<feature type="transmembrane region" description="Helical" evidence="8">
    <location>
        <begin position="66"/>
        <end position="87"/>
    </location>
</feature>
<dbReference type="Pfam" id="PF01554">
    <property type="entry name" value="MatE"/>
    <property type="match status" value="2"/>
</dbReference>
<dbReference type="PANTHER" id="PTHR43549:SF3">
    <property type="entry name" value="MULTIDRUG RESISTANCE PROTEIN YPNP-RELATED"/>
    <property type="match status" value="1"/>
</dbReference>
<keyword evidence="6 8" id="KW-0472">Membrane</keyword>
<feature type="transmembrane region" description="Helical" evidence="8">
    <location>
        <begin position="326"/>
        <end position="349"/>
    </location>
</feature>
<feature type="transmembrane region" description="Helical" evidence="8">
    <location>
        <begin position="400"/>
        <end position="418"/>
    </location>
</feature>
<evidence type="ECO:0000256" key="6">
    <source>
        <dbReference type="ARBA" id="ARBA00023136"/>
    </source>
</evidence>
<feature type="transmembrane region" description="Helical" evidence="8">
    <location>
        <begin position="248"/>
        <end position="275"/>
    </location>
</feature>
<dbReference type="InterPro" id="IPR052031">
    <property type="entry name" value="Membrane_Transporter-Flippase"/>
</dbReference>
<evidence type="ECO:0000313" key="10">
    <source>
        <dbReference type="Proteomes" id="UP000617041"/>
    </source>
</evidence>
<evidence type="ECO:0000313" key="9">
    <source>
        <dbReference type="EMBL" id="MBK0392203.1"/>
    </source>
</evidence>
<feature type="region of interest" description="Disordered" evidence="7">
    <location>
        <begin position="465"/>
        <end position="498"/>
    </location>
</feature>
<feature type="transmembrane region" description="Helical" evidence="8">
    <location>
        <begin position="369"/>
        <end position="393"/>
    </location>
</feature>
<comment type="caution">
    <text evidence="9">The sequence shown here is derived from an EMBL/GenBank/DDBJ whole genome shotgun (WGS) entry which is preliminary data.</text>
</comment>
<keyword evidence="4 8" id="KW-0812">Transmembrane</keyword>
<dbReference type="CDD" id="cd13138">
    <property type="entry name" value="MATE_yoeA_like"/>
    <property type="match status" value="1"/>
</dbReference>
<dbReference type="Proteomes" id="UP000617041">
    <property type="component" value="Unassembled WGS sequence"/>
</dbReference>
<dbReference type="InterPro" id="IPR048279">
    <property type="entry name" value="MdtK-like"/>
</dbReference>
<dbReference type="GO" id="GO:0042910">
    <property type="term" value="F:xenobiotic transmembrane transporter activity"/>
    <property type="evidence" value="ECO:0007669"/>
    <property type="project" value="InterPro"/>
</dbReference>
<dbReference type="InterPro" id="IPR002528">
    <property type="entry name" value="MATE_fam"/>
</dbReference>
<keyword evidence="3" id="KW-1003">Cell membrane</keyword>
<keyword evidence="2" id="KW-0813">Transport</keyword>
<gene>
    <name evidence="9" type="ORF">I8E28_06340</name>
</gene>
<sequence>MPRPSATTRAAPRDLTQGPIPRTLAAFALPVLGANVLQSLNGSVNAIWIGNLLGEAALTATSNANLVLFLLLGSVFGMAMAATILVGQAVGARDIARAKCVVGTGTTFFLALSTLVAIAGGVLTPFILHALGTPAAAFDFGVQYLRVIFIAVPVMNAFAFTMAVLRGAGDARTPFLFMAVSVGLDIALNPLLIRGVGPVPPMGIAGSAMSTLVAQVASLGLLLVLLHRRHHPLLPGRHELRHYRPRPALLRAIVVKGVPMGLQMIVISAAALALMGLVNGFGVETAAAYGVAAQLWTYVQMPALAIGAAVSSMAAQNIGANRWDRVGRIAGTGVAFNLALTGLLAALLYVADRLVLGLFLPAGSPAIAIAVHINDVACWSFVLFGITIVLFGVVRAAGAVMPPLLVLVVSLLLVRVPFAWLMRERWGADAIWWSFPLAAAMSAALAFAYYRLGRWRQAGLVREEPATGTAADTGVSAPSMDSEPLYEAAEPAPARATP</sequence>
<evidence type="ECO:0000256" key="5">
    <source>
        <dbReference type="ARBA" id="ARBA00022989"/>
    </source>
</evidence>
<name>A0A934PZE0_9BURK</name>
<organism evidence="9 10">
    <name type="scientific">Ramlibacter algicola</name>
    <dbReference type="NCBI Taxonomy" id="2795217"/>
    <lineage>
        <taxon>Bacteria</taxon>
        <taxon>Pseudomonadati</taxon>
        <taxon>Pseudomonadota</taxon>
        <taxon>Betaproteobacteria</taxon>
        <taxon>Burkholderiales</taxon>
        <taxon>Comamonadaceae</taxon>
        <taxon>Ramlibacter</taxon>
    </lineage>
</organism>
<feature type="transmembrane region" description="Helical" evidence="8">
    <location>
        <begin position="175"/>
        <end position="193"/>
    </location>
</feature>
<dbReference type="GO" id="GO:0005886">
    <property type="term" value="C:plasma membrane"/>
    <property type="evidence" value="ECO:0007669"/>
    <property type="project" value="UniProtKB-SubCell"/>
</dbReference>
<dbReference type="PIRSF" id="PIRSF006603">
    <property type="entry name" value="DinF"/>
    <property type="match status" value="1"/>
</dbReference>
<feature type="transmembrane region" description="Helical" evidence="8">
    <location>
        <begin position="295"/>
        <end position="314"/>
    </location>
</feature>
<feature type="transmembrane region" description="Helical" evidence="8">
    <location>
        <begin position="144"/>
        <end position="163"/>
    </location>
</feature>
<proteinExistence type="predicted"/>
<dbReference type="EMBL" id="JAEDAO010000001">
    <property type="protein sequence ID" value="MBK0392203.1"/>
    <property type="molecule type" value="Genomic_DNA"/>
</dbReference>
<comment type="subcellular location">
    <subcellularLocation>
        <location evidence="1">Cell inner membrane</location>
        <topology evidence="1">Multi-pass membrane protein</topology>
    </subcellularLocation>
</comment>
<reference evidence="9" key="1">
    <citation type="submission" date="2020-12" db="EMBL/GenBank/DDBJ databases">
        <title>Ramlibacter sp. nov., isolated from a freshwater alga, Cryptomonas.</title>
        <authorList>
            <person name="Kim H.M."/>
            <person name="Jeon C.O."/>
        </authorList>
    </citation>
    <scope>NUCLEOTIDE SEQUENCE</scope>
    <source>
        <strain evidence="9">CrO1</strain>
    </source>
</reference>
<evidence type="ECO:0000256" key="4">
    <source>
        <dbReference type="ARBA" id="ARBA00022692"/>
    </source>
</evidence>
<feature type="transmembrane region" description="Helical" evidence="8">
    <location>
        <begin position="108"/>
        <end position="132"/>
    </location>
</feature>
<evidence type="ECO:0000256" key="7">
    <source>
        <dbReference type="SAM" id="MobiDB-lite"/>
    </source>
</evidence>
<dbReference type="AlphaFoldDB" id="A0A934PZE0"/>
<dbReference type="NCBIfam" id="TIGR00797">
    <property type="entry name" value="matE"/>
    <property type="match status" value="1"/>
</dbReference>
<keyword evidence="5 8" id="KW-1133">Transmembrane helix</keyword>
<evidence type="ECO:0000256" key="1">
    <source>
        <dbReference type="ARBA" id="ARBA00004429"/>
    </source>
</evidence>
<dbReference type="PANTHER" id="PTHR43549">
    <property type="entry name" value="MULTIDRUG RESISTANCE PROTEIN YPNP-RELATED"/>
    <property type="match status" value="1"/>
</dbReference>
<evidence type="ECO:0000256" key="2">
    <source>
        <dbReference type="ARBA" id="ARBA00022448"/>
    </source>
</evidence>
<protein>
    <submittedName>
        <fullName evidence="9">MATE family efflux transporter</fullName>
    </submittedName>
</protein>
<accession>A0A934PZE0</accession>
<evidence type="ECO:0000256" key="3">
    <source>
        <dbReference type="ARBA" id="ARBA00022475"/>
    </source>
</evidence>